<feature type="transmembrane region" description="Helical" evidence="4">
    <location>
        <begin position="7"/>
        <end position="31"/>
    </location>
</feature>
<dbReference type="GO" id="GO:0022857">
    <property type="term" value="F:transmembrane transporter activity"/>
    <property type="evidence" value="ECO:0007669"/>
    <property type="project" value="InterPro"/>
</dbReference>
<dbReference type="AlphaFoldDB" id="A0A0M5ITG3"/>
<dbReference type="STRING" id="1603606.DSOUD_0781"/>
<evidence type="ECO:0000256" key="3">
    <source>
        <dbReference type="ARBA" id="ARBA00023136"/>
    </source>
</evidence>
<gene>
    <name evidence="6" type="ORF">DSOUD_0781</name>
</gene>
<name>A0A0M5ITG3_9BACT</name>
<organism evidence="6 7">
    <name type="scientific">Desulfuromonas soudanensis</name>
    <dbReference type="NCBI Taxonomy" id="1603606"/>
    <lineage>
        <taxon>Bacteria</taxon>
        <taxon>Pseudomonadati</taxon>
        <taxon>Thermodesulfobacteriota</taxon>
        <taxon>Desulfuromonadia</taxon>
        <taxon>Desulfuromonadales</taxon>
        <taxon>Desulfuromonadaceae</taxon>
        <taxon>Desulfuromonas</taxon>
    </lineage>
</organism>
<feature type="transmembrane region" description="Helical" evidence="4">
    <location>
        <begin position="350"/>
        <end position="374"/>
    </location>
</feature>
<dbReference type="InterPro" id="IPR020846">
    <property type="entry name" value="MFS_dom"/>
</dbReference>
<dbReference type="EMBL" id="CP010802">
    <property type="protein sequence ID" value="ALC15568.1"/>
    <property type="molecule type" value="Genomic_DNA"/>
</dbReference>
<feature type="transmembrane region" description="Helical" evidence="4">
    <location>
        <begin position="322"/>
        <end position="343"/>
    </location>
</feature>
<dbReference type="InterPro" id="IPR010645">
    <property type="entry name" value="MFS_4"/>
</dbReference>
<dbReference type="Proteomes" id="UP000057158">
    <property type="component" value="Chromosome"/>
</dbReference>
<dbReference type="InterPro" id="IPR036259">
    <property type="entry name" value="MFS_trans_sf"/>
</dbReference>
<evidence type="ECO:0000313" key="6">
    <source>
        <dbReference type="EMBL" id="ALC15568.1"/>
    </source>
</evidence>
<dbReference type="PANTHER" id="PTHR23537:SF1">
    <property type="entry name" value="SUGAR TRANSPORTER"/>
    <property type="match status" value="1"/>
</dbReference>
<feature type="transmembrane region" description="Helical" evidence="4">
    <location>
        <begin position="137"/>
        <end position="159"/>
    </location>
</feature>
<dbReference type="PROSITE" id="PS51257">
    <property type="entry name" value="PROKAR_LIPOPROTEIN"/>
    <property type="match status" value="1"/>
</dbReference>
<dbReference type="OrthoDB" id="9797953at2"/>
<sequence length="406" mass="42153">MSRSTPHYAWVIAATGALTLFACLGLARFAFGMLLPGMGAGLGLGFDEMGFVSTGNFVGYLAAVAMAPTLIRRFRPRALIASGLLLIALCMLGIGLSRCFAAVLCLYALVGIGSGLANIPVMVLVSHWFRRERRGRAAGMMVMGNGAAIIFSGLLIPVLNRTFGDAGWRSGWLVLGALTLLIAVLAAYLLRNDPADLGLEPLGRREALPAEAVIPREVPGTARVLVTLGVLYLIFGATYMIYGTFFVTTLVVEYGFAEARAGLFWSWVGFFALFSGIAFGALSDRIGRRGGLAAAFAVQTLAYLLAGSGLGTLALLGSVVLYGLAAFAIPSIMAAAIGDYFGLTRAASAFSLVTFFFALGQTVGPGSAGVLATATGTFTTSYLAAAALTALALGLSTLLPRSGALR</sequence>
<feature type="transmembrane region" description="Helical" evidence="4">
    <location>
        <begin position="224"/>
        <end position="242"/>
    </location>
</feature>
<reference evidence="6 7" key="1">
    <citation type="submission" date="2015-07" db="EMBL/GenBank/DDBJ databases">
        <title>Isolation and Genomic Characterization of a Novel Halophilic Metal-Reducing Deltaproteobacterium from the Deep Subsurface.</title>
        <authorList>
            <person name="Badalamenti J.P."/>
            <person name="Summers Z.M."/>
            <person name="Gralnick J.A."/>
            <person name="Bond D.R."/>
        </authorList>
    </citation>
    <scope>NUCLEOTIDE SEQUENCE [LARGE SCALE GENOMIC DNA]</scope>
    <source>
        <strain evidence="6 7">WTL</strain>
    </source>
</reference>
<feature type="transmembrane region" description="Helical" evidence="4">
    <location>
        <begin position="100"/>
        <end position="125"/>
    </location>
</feature>
<dbReference type="Gene3D" id="1.20.1250.20">
    <property type="entry name" value="MFS general substrate transporter like domains"/>
    <property type="match status" value="2"/>
</dbReference>
<evidence type="ECO:0000259" key="5">
    <source>
        <dbReference type="PROSITE" id="PS50850"/>
    </source>
</evidence>
<feature type="transmembrane region" description="Helical" evidence="4">
    <location>
        <begin position="294"/>
        <end position="316"/>
    </location>
</feature>
<feature type="transmembrane region" description="Helical" evidence="4">
    <location>
        <begin position="51"/>
        <end position="71"/>
    </location>
</feature>
<evidence type="ECO:0000256" key="1">
    <source>
        <dbReference type="ARBA" id="ARBA00022692"/>
    </source>
</evidence>
<evidence type="ECO:0000313" key="7">
    <source>
        <dbReference type="Proteomes" id="UP000057158"/>
    </source>
</evidence>
<keyword evidence="2 4" id="KW-1133">Transmembrane helix</keyword>
<dbReference type="RefSeq" id="WP_053549762.1">
    <property type="nucleotide sequence ID" value="NZ_CP010802.1"/>
</dbReference>
<accession>A0A0M5ITG3</accession>
<protein>
    <submittedName>
        <fullName evidence="6">Sugar phosphate permease</fullName>
    </submittedName>
</protein>
<feature type="transmembrane region" description="Helical" evidence="4">
    <location>
        <begin position="262"/>
        <end position="282"/>
    </location>
</feature>
<dbReference type="PROSITE" id="PS50850">
    <property type="entry name" value="MFS"/>
    <property type="match status" value="1"/>
</dbReference>
<dbReference type="PANTHER" id="PTHR23537">
    <property type="match status" value="1"/>
</dbReference>
<dbReference type="SUPFAM" id="SSF103473">
    <property type="entry name" value="MFS general substrate transporter"/>
    <property type="match status" value="1"/>
</dbReference>
<proteinExistence type="predicted"/>
<keyword evidence="7" id="KW-1185">Reference proteome</keyword>
<feature type="transmembrane region" description="Helical" evidence="4">
    <location>
        <begin position="380"/>
        <end position="399"/>
    </location>
</feature>
<evidence type="ECO:0000256" key="4">
    <source>
        <dbReference type="SAM" id="Phobius"/>
    </source>
</evidence>
<evidence type="ECO:0000256" key="2">
    <source>
        <dbReference type="ARBA" id="ARBA00022989"/>
    </source>
</evidence>
<feature type="transmembrane region" description="Helical" evidence="4">
    <location>
        <begin position="78"/>
        <end position="94"/>
    </location>
</feature>
<dbReference type="KEGG" id="des:DSOUD_0781"/>
<feature type="transmembrane region" description="Helical" evidence="4">
    <location>
        <begin position="171"/>
        <end position="190"/>
    </location>
</feature>
<feature type="domain" description="Major facilitator superfamily (MFS) profile" evidence="5">
    <location>
        <begin position="9"/>
        <end position="404"/>
    </location>
</feature>
<dbReference type="PATRIC" id="fig|1603606.3.peg.857"/>
<keyword evidence="3 4" id="KW-0472">Membrane</keyword>
<dbReference type="GO" id="GO:0005886">
    <property type="term" value="C:plasma membrane"/>
    <property type="evidence" value="ECO:0007669"/>
    <property type="project" value="TreeGrafter"/>
</dbReference>
<dbReference type="Pfam" id="PF06779">
    <property type="entry name" value="MFS_4"/>
    <property type="match status" value="1"/>
</dbReference>
<keyword evidence="1 4" id="KW-0812">Transmembrane</keyword>